<accession>A0AAD4TG36</accession>
<name>A0AAD4TG36_9MAGN</name>
<protein>
    <submittedName>
        <fullName evidence="1">Uncharacterized protein</fullName>
    </submittedName>
</protein>
<dbReference type="EMBL" id="JAJJMB010001902">
    <property type="protein sequence ID" value="KAI3954678.1"/>
    <property type="molecule type" value="Genomic_DNA"/>
</dbReference>
<reference evidence="1" key="1">
    <citation type="submission" date="2022-04" db="EMBL/GenBank/DDBJ databases">
        <title>A functionally conserved STORR gene fusion in Papaver species that diverged 16.8 million years ago.</title>
        <authorList>
            <person name="Catania T."/>
        </authorList>
    </citation>
    <scope>NUCLEOTIDE SEQUENCE</scope>
    <source>
        <strain evidence="1">S-188037</strain>
    </source>
</reference>
<keyword evidence="2" id="KW-1185">Reference proteome</keyword>
<gene>
    <name evidence="1" type="ORF">MKW98_019809</name>
</gene>
<evidence type="ECO:0000313" key="2">
    <source>
        <dbReference type="Proteomes" id="UP001202328"/>
    </source>
</evidence>
<evidence type="ECO:0000313" key="1">
    <source>
        <dbReference type="EMBL" id="KAI3954678.1"/>
    </source>
</evidence>
<sequence>MYGNGKIIGEVLDLSNGTDHRCKSLRKSEPIHLKNPVKHFGFGGLVVHMNFFSIMDSSRKRTIHTGHMMDVNSII</sequence>
<organism evidence="1 2">
    <name type="scientific">Papaver atlanticum</name>
    <dbReference type="NCBI Taxonomy" id="357466"/>
    <lineage>
        <taxon>Eukaryota</taxon>
        <taxon>Viridiplantae</taxon>
        <taxon>Streptophyta</taxon>
        <taxon>Embryophyta</taxon>
        <taxon>Tracheophyta</taxon>
        <taxon>Spermatophyta</taxon>
        <taxon>Magnoliopsida</taxon>
        <taxon>Ranunculales</taxon>
        <taxon>Papaveraceae</taxon>
        <taxon>Papaveroideae</taxon>
        <taxon>Papaver</taxon>
    </lineage>
</organism>
<comment type="caution">
    <text evidence="1">The sequence shown here is derived from an EMBL/GenBank/DDBJ whole genome shotgun (WGS) entry which is preliminary data.</text>
</comment>
<proteinExistence type="predicted"/>
<dbReference type="AlphaFoldDB" id="A0AAD4TG36"/>
<dbReference type="Proteomes" id="UP001202328">
    <property type="component" value="Unassembled WGS sequence"/>
</dbReference>